<dbReference type="PANTHER" id="PTHR42755">
    <property type="entry name" value="3-DEOXY-MANNO-OCTULOSONATE CYTIDYLYLTRANSFERASE"/>
    <property type="match status" value="1"/>
</dbReference>
<keyword evidence="9" id="KW-0448">Lipopolysaccharide biosynthesis</keyword>
<evidence type="ECO:0000313" key="11">
    <source>
        <dbReference type="EMBL" id="AXX99100.1"/>
    </source>
</evidence>
<evidence type="ECO:0000256" key="5">
    <source>
        <dbReference type="ARBA" id="ARBA00022679"/>
    </source>
</evidence>
<accession>A0A347UJS2</accession>
<dbReference type="GO" id="GO:0043842">
    <property type="term" value="F:Kdo transferase activity"/>
    <property type="evidence" value="ECO:0007669"/>
    <property type="project" value="UniProtKB-EC"/>
</dbReference>
<protein>
    <recommendedName>
        <fullName evidence="4 9">3-deoxy-D-manno-octulosonic acid transferase</fullName>
        <shortName evidence="9">Kdo transferase</shortName>
        <ecNumber evidence="3 9">2.4.99.12</ecNumber>
    </recommendedName>
    <alternativeName>
        <fullName evidence="6 9">Lipid IV(A) 3-deoxy-D-manno-octulosonic acid transferase</fullName>
    </alternativeName>
</protein>
<dbReference type="GO" id="GO:0005886">
    <property type="term" value="C:plasma membrane"/>
    <property type="evidence" value="ECO:0007669"/>
    <property type="project" value="UniProtKB-SubCell"/>
</dbReference>
<evidence type="ECO:0000313" key="12">
    <source>
        <dbReference type="Proteomes" id="UP000261704"/>
    </source>
</evidence>
<evidence type="ECO:0000256" key="3">
    <source>
        <dbReference type="ARBA" id="ARBA00012621"/>
    </source>
</evidence>
<comment type="pathway">
    <text evidence="2 9">Bacterial outer membrane biogenesis; LPS core biosynthesis.</text>
</comment>
<proteinExistence type="inferred from homology"/>
<organism evidence="11 12">
    <name type="scientific">Profundibacter amoris</name>
    <dbReference type="NCBI Taxonomy" id="2171755"/>
    <lineage>
        <taxon>Bacteria</taxon>
        <taxon>Pseudomonadati</taxon>
        <taxon>Pseudomonadota</taxon>
        <taxon>Alphaproteobacteria</taxon>
        <taxon>Rhodobacterales</taxon>
        <taxon>Paracoccaceae</taxon>
        <taxon>Profundibacter</taxon>
    </lineage>
</organism>
<comment type="similarity">
    <text evidence="9">Belongs to the glycosyltransferase group 1 family.</text>
</comment>
<name>A0A347UJS2_9RHOB</name>
<evidence type="ECO:0000256" key="9">
    <source>
        <dbReference type="RuleBase" id="RU365103"/>
    </source>
</evidence>
<comment type="subcellular location">
    <subcellularLocation>
        <location evidence="9">Cell membrane</location>
    </subcellularLocation>
</comment>
<keyword evidence="9" id="KW-0472">Membrane</keyword>
<feature type="active site" description="Proton acceptor" evidence="8">
    <location>
        <position position="51"/>
    </location>
</feature>
<dbReference type="UniPathway" id="UPA00958"/>
<dbReference type="AlphaFoldDB" id="A0A347UJS2"/>
<sequence>MSLGLKIYLANAKRAGARALQEQQAHGDTAQKRLARPAGQLVWLHASNAEEISPVQELIRALAAERNDVSFLVTTPENTPVDLRFQDSCDQPCLHLPAPADTPQHVAGFLDHWQPTIGIWAGSTLRPALLVETHVRNLPMMMVDARCRARIDGRKRWKTGMIIALLALFDRILVGKPEVVRRLVRQGAIPEKTQACGLLEEGTTTLFCDDRDRDDMAALLAARPVWLAVKTVDGEGPIVATAHRAASRLSHRLLLVISPMDSASGDALAESLTKDDWLVAQRSKGQDPDEHIQIYIADTPDELGLWLRLAPVCFMGNSLVKGGKGCSPFEASALGSAILHGPFVDSYRTGYARLDTAGAAREVRDAAHLATNLQELLAPDIAAAMAHAGWAISTSGAEAVDHTVGLILQTLAKAEEK</sequence>
<keyword evidence="5 9" id="KW-0808">Transferase</keyword>
<dbReference type="InterPro" id="IPR007507">
    <property type="entry name" value="Glycos_transf_N"/>
</dbReference>
<keyword evidence="12" id="KW-1185">Reference proteome</keyword>
<feature type="domain" description="3-deoxy-D-manno-octulosonic-acid transferase N-terminal" evidence="10">
    <location>
        <begin position="33"/>
        <end position="197"/>
    </location>
</feature>
<evidence type="ECO:0000256" key="2">
    <source>
        <dbReference type="ARBA" id="ARBA00004713"/>
    </source>
</evidence>
<dbReference type="EC" id="2.4.99.12" evidence="3 9"/>
<dbReference type="EMBL" id="CP032125">
    <property type="protein sequence ID" value="AXX99100.1"/>
    <property type="molecule type" value="Genomic_DNA"/>
</dbReference>
<evidence type="ECO:0000256" key="1">
    <source>
        <dbReference type="ARBA" id="ARBA00003394"/>
    </source>
</evidence>
<dbReference type="OrthoDB" id="9789797at2"/>
<evidence type="ECO:0000256" key="7">
    <source>
        <dbReference type="ARBA" id="ARBA00049183"/>
    </source>
</evidence>
<dbReference type="KEGG" id="pamo:BAR1_14865"/>
<gene>
    <name evidence="11" type="ORF">BAR1_14865</name>
</gene>
<dbReference type="Gene3D" id="3.40.50.11720">
    <property type="entry name" value="3-Deoxy-D-manno-octulosonic-acid transferase, N-terminal domain"/>
    <property type="match status" value="1"/>
</dbReference>
<dbReference type="PANTHER" id="PTHR42755:SF1">
    <property type="entry name" value="3-DEOXY-D-MANNO-OCTULOSONIC ACID TRANSFERASE, MITOCHONDRIAL-RELATED"/>
    <property type="match status" value="1"/>
</dbReference>
<dbReference type="Gene3D" id="3.40.50.2000">
    <property type="entry name" value="Glycogen Phosphorylase B"/>
    <property type="match status" value="1"/>
</dbReference>
<evidence type="ECO:0000256" key="4">
    <source>
        <dbReference type="ARBA" id="ARBA00019077"/>
    </source>
</evidence>
<dbReference type="InterPro" id="IPR039901">
    <property type="entry name" value="Kdotransferase"/>
</dbReference>
<dbReference type="InterPro" id="IPR038107">
    <property type="entry name" value="Glycos_transf_N_sf"/>
</dbReference>
<dbReference type="Pfam" id="PF04413">
    <property type="entry name" value="Glycos_transf_N"/>
    <property type="match status" value="1"/>
</dbReference>
<evidence type="ECO:0000256" key="6">
    <source>
        <dbReference type="ARBA" id="ARBA00031445"/>
    </source>
</evidence>
<dbReference type="GO" id="GO:0009244">
    <property type="term" value="P:lipopolysaccharide core region biosynthetic process"/>
    <property type="evidence" value="ECO:0007669"/>
    <property type="project" value="UniProtKB-UniRule"/>
</dbReference>
<dbReference type="GO" id="GO:0009245">
    <property type="term" value="P:lipid A biosynthetic process"/>
    <property type="evidence" value="ECO:0007669"/>
    <property type="project" value="TreeGrafter"/>
</dbReference>
<evidence type="ECO:0000256" key="8">
    <source>
        <dbReference type="PIRSR" id="PIRSR639901-1"/>
    </source>
</evidence>
<dbReference type="RefSeq" id="WP_118943753.1">
    <property type="nucleotide sequence ID" value="NZ_CP032125.1"/>
</dbReference>
<dbReference type="Proteomes" id="UP000261704">
    <property type="component" value="Chromosome"/>
</dbReference>
<comment type="catalytic activity">
    <reaction evidence="7 9">
        <text>lipid IVA (E. coli) + CMP-3-deoxy-beta-D-manno-octulosonate = alpha-Kdo-(2-&gt;6)-lipid IVA (E. coli) + CMP + H(+)</text>
        <dbReference type="Rhea" id="RHEA:28066"/>
        <dbReference type="ChEBI" id="CHEBI:15378"/>
        <dbReference type="ChEBI" id="CHEBI:58603"/>
        <dbReference type="ChEBI" id="CHEBI:60364"/>
        <dbReference type="ChEBI" id="CHEBI:60377"/>
        <dbReference type="ChEBI" id="CHEBI:85987"/>
        <dbReference type="EC" id="2.4.99.12"/>
    </reaction>
</comment>
<reference evidence="11 12" key="1">
    <citation type="submission" date="2018-09" db="EMBL/GenBank/DDBJ databases">
        <title>Profundibacter amoris BAR1 gen. nov., sp. nov., a new member of the Roseobacter clade isolated at Lokis Castle Vent Field on the Arctic Mid-Oceanic Ridge.</title>
        <authorList>
            <person name="Le Moine Bauer S."/>
            <person name="Sjoeberg A.G."/>
            <person name="L'Haridon S."/>
            <person name="Stokke R."/>
            <person name="Roalkvam I."/>
            <person name="Steen I.H."/>
            <person name="Dahle H."/>
        </authorList>
    </citation>
    <scope>NUCLEOTIDE SEQUENCE [LARGE SCALE GENOMIC DNA]</scope>
    <source>
        <strain evidence="11 12">BAR1</strain>
    </source>
</reference>
<comment type="function">
    <text evidence="1 9">Involved in lipopolysaccharide (LPS) biosynthesis. Catalyzes the transfer of 3-deoxy-D-manno-octulosonate (Kdo) residue(s) from CMP-Kdo to lipid IV(A), the tetraacyldisaccharide-1,4'-bisphosphate precursor of lipid A.</text>
</comment>
<evidence type="ECO:0000259" key="10">
    <source>
        <dbReference type="Pfam" id="PF04413"/>
    </source>
</evidence>
<keyword evidence="9" id="KW-1003">Cell membrane</keyword>